<keyword evidence="3" id="KW-1185">Reference proteome</keyword>
<organism evidence="2 3">
    <name type="scientific">Euplotes crassus</name>
    <dbReference type="NCBI Taxonomy" id="5936"/>
    <lineage>
        <taxon>Eukaryota</taxon>
        <taxon>Sar</taxon>
        <taxon>Alveolata</taxon>
        <taxon>Ciliophora</taxon>
        <taxon>Intramacronucleata</taxon>
        <taxon>Spirotrichea</taxon>
        <taxon>Hypotrichia</taxon>
        <taxon>Euplotida</taxon>
        <taxon>Euplotidae</taxon>
        <taxon>Moneuplotes</taxon>
    </lineage>
</organism>
<evidence type="ECO:0000313" key="3">
    <source>
        <dbReference type="Proteomes" id="UP001295684"/>
    </source>
</evidence>
<dbReference type="AlphaFoldDB" id="A0AAD1UE92"/>
<gene>
    <name evidence="2" type="ORF">ECRASSUSDP1_LOCUS8447</name>
</gene>
<evidence type="ECO:0000256" key="1">
    <source>
        <dbReference type="SAM" id="MobiDB-lite"/>
    </source>
</evidence>
<feature type="region of interest" description="Disordered" evidence="1">
    <location>
        <begin position="342"/>
        <end position="374"/>
    </location>
</feature>
<feature type="region of interest" description="Disordered" evidence="1">
    <location>
        <begin position="236"/>
        <end position="256"/>
    </location>
</feature>
<sequence>MEFKYQFYQPKYNVNRKDTKAFRIPNHNNYLLKKKNDKLVKKEELYKQEKSKSQRPFIRNSQKFNVNARINFKNTNMQPMLAWNENTQKKLDSTPKLKNTLSYNKVGIKRNDTSSRRRNPYGSNRKFSDLKASSDFTKMMLTDSNIGLFSKISHNKKDYSSRKSSENKIKTINMAANKTKSIFKDYNIPDKISLPFLEGLLQKKTIEKSCEDQRLPRKTLIISRFEAKNIYSSVTPSADSTLQKSNSQESKIQKESSAVTIQSGNFCQPKNIVNMRSWELKKNLKSPEATQIDYNYQKDIKISQSQKTSTKEKGIFSATRNKRRQLQEVKKAIRAVKKVHTKKFKKNIKASRTHHGQWCNCQNHKKPNTDKPKRKLKAVKLKNQPTKPKSPPADIKISPPIDFFDFGNKFIFDKKFCNW</sequence>
<reference evidence="2" key="1">
    <citation type="submission" date="2023-07" db="EMBL/GenBank/DDBJ databases">
        <authorList>
            <consortium name="AG Swart"/>
            <person name="Singh M."/>
            <person name="Singh A."/>
            <person name="Seah K."/>
            <person name="Emmerich C."/>
        </authorList>
    </citation>
    <scope>NUCLEOTIDE SEQUENCE</scope>
    <source>
        <strain evidence="2">DP1</strain>
    </source>
</reference>
<feature type="compositionally biased region" description="Basic residues" evidence="1">
    <location>
        <begin position="342"/>
        <end position="355"/>
    </location>
</feature>
<proteinExistence type="predicted"/>
<protein>
    <submittedName>
        <fullName evidence="2">Uncharacterized protein</fullName>
    </submittedName>
</protein>
<dbReference type="EMBL" id="CAMPGE010008263">
    <property type="protein sequence ID" value="CAI2367169.1"/>
    <property type="molecule type" value="Genomic_DNA"/>
</dbReference>
<comment type="caution">
    <text evidence="2">The sequence shown here is derived from an EMBL/GenBank/DDBJ whole genome shotgun (WGS) entry which is preliminary data.</text>
</comment>
<evidence type="ECO:0000313" key="2">
    <source>
        <dbReference type="EMBL" id="CAI2367169.1"/>
    </source>
</evidence>
<name>A0AAD1UE92_EUPCR</name>
<accession>A0AAD1UE92</accession>
<dbReference type="Proteomes" id="UP001295684">
    <property type="component" value="Unassembled WGS sequence"/>
</dbReference>